<name>A0ABD0KR28_9CAEN</name>
<feature type="region of interest" description="Disordered" evidence="1">
    <location>
        <begin position="36"/>
        <end position="75"/>
    </location>
</feature>
<dbReference type="Proteomes" id="UP001519460">
    <property type="component" value="Unassembled WGS sequence"/>
</dbReference>
<accession>A0ABD0KR28</accession>
<evidence type="ECO:0000256" key="1">
    <source>
        <dbReference type="SAM" id="MobiDB-lite"/>
    </source>
</evidence>
<evidence type="ECO:0000313" key="2">
    <source>
        <dbReference type="EMBL" id="KAK7489746.1"/>
    </source>
</evidence>
<evidence type="ECO:0000313" key="3">
    <source>
        <dbReference type="Proteomes" id="UP001519460"/>
    </source>
</evidence>
<dbReference type="AlphaFoldDB" id="A0ABD0KR28"/>
<gene>
    <name evidence="2" type="ORF">BaRGS_00019141</name>
</gene>
<feature type="compositionally biased region" description="Basic and acidic residues" evidence="1">
    <location>
        <begin position="46"/>
        <end position="63"/>
    </location>
</feature>
<organism evidence="2 3">
    <name type="scientific">Batillaria attramentaria</name>
    <dbReference type="NCBI Taxonomy" id="370345"/>
    <lineage>
        <taxon>Eukaryota</taxon>
        <taxon>Metazoa</taxon>
        <taxon>Spiralia</taxon>
        <taxon>Lophotrochozoa</taxon>
        <taxon>Mollusca</taxon>
        <taxon>Gastropoda</taxon>
        <taxon>Caenogastropoda</taxon>
        <taxon>Sorbeoconcha</taxon>
        <taxon>Cerithioidea</taxon>
        <taxon>Batillariidae</taxon>
        <taxon>Batillaria</taxon>
    </lineage>
</organism>
<dbReference type="EMBL" id="JACVVK020000135">
    <property type="protein sequence ID" value="KAK7489746.1"/>
    <property type="molecule type" value="Genomic_DNA"/>
</dbReference>
<protein>
    <submittedName>
        <fullName evidence="2">Uncharacterized protein</fullName>
    </submittedName>
</protein>
<proteinExistence type="predicted"/>
<comment type="caution">
    <text evidence="2">The sequence shown here is derived from an EMBL/GenBank/DDBJ whole genome shotgun (WGS) entry which is preliminary data.</text>
</comment>
<keyword evidence="3" id="KW-1185">Reference proteome</keyword>
<sequence length="135" mass="15068">MIVQEHFTGDWRHGVVRRDVPTDGKRAVEKVVIRDRHRSTTWTGPARRDATQVEPRVFREGENPGKANEQGDNTDWCPTFNLGTATGAPCWTYHTCTWTQPPPNNKRPTAGPQWGQHGNIIGPTKAQLEQGGCAL</sequence>
<reference evidence="2 3" key="1">
    <citation type="journal article" date="2023" name="Sci. Data">
        <title>Genome assembly of the Korean intertidal mud-creeper Batillaria attramentaria.</title>
        <authorList>
            <person name="Patra A.K."/>
            <person name="Ho P.T."/>
            <person name="Jun S."/>
            <person name="Lee S.J."/>
            <person name="Kim Y."/>
            <person name="Won Y.J."/>
        </authorList>
    </citation>
    <scope>NUCLEOTIDE SEQUENCE [LARGE SCALE GENOMIC DNA]</scope>
    <source>
        <strain evidence="2">Wonlab-2016</strain>
    </source>
</reference>